<dbReference type="OrthoDB" id="429813at2759"/>
<keyword evidence="4" id="KW-0521">NADP</keyword>
<evidence type="ECO:0000313" key="7">
    <source>
        <dbReference type="EMBL" id="RZC52701.1"/>
    </source>
</evidence>
<dbReference type="CDD" id="cd09071">
    <property type="entry name" value="FAR_C"/>
    <property type="match status" value="1"/>
</dbReference>
<evidence type="ECO:0000313" key="8">
    <source>
        <dbReference type="Proteomes" id="UP000316621"/>
    </source>
</evidence>
<sequence length="487" mass="54995">MKLNGIAQSFENKIIFVTGSTGFLSKLFVEKLLRVQPNVKHLFLLLRAADASSPTQRLNKDVTGKELFRVLRNKHGVGFQSFISKKVTPIFGDVSLENLGITHPDLETKMHKNINIVVNFAATTNFIERYDVALAVNTMGAKHVLDFAEKCENLEIVLHVSTAFVCTGETTPGVILEKPLCKTLKESSNFLKIIHEEKKLIQCRLDKLKSEQVSKKEETAALKELGLERAKLYGWTNAYSFTKALGEIILGGRLKRNFPLIIVRPTAVTGTYKEPFPGWIEGFKTIDPMVISVGRGKLPCFLGDSESFSDIIPGDMVVNAIIVAIVYAKTNFRIYSDGDNNIIYHIGSSAHREPTRMVKLLEYAYDYFSKNPLIGGDIDEIVKPVYFPTMSSFQRHIYNNYVVSMKEQKVRSAKRLAEIYEPFVLFKGTFSTSAVDQLRGWTKKLGDAELFDFNPEHIEWKDYMMNIHIPGLVKYVVKPQVGHISKL</sequence>
<dbReference type="Gene3D" id="3.40.50.720">
    <property type="entry name" value="NAD(P)-binding Rossmann-like Domain"/>
    <property type="match status" value="1"/>
</dbReference>
<dbReference type="EMBL" id="CM010716">
    <property type="protein sequence ID" value="RZC52701.1"/>
    <property type="molecule type" value="Genomic_DNA"/>
</dbReference>
<dbReference type="GO" id="GO:0010345">
    <property type="term" value="P:suberin biosynthetic process"/>
    <property type="evidence" value="ECO:0007669"/>
    <property type="project" value="TreeGrafter"/>
</dbReference>
<keyword evidence="8" id="KW-1185">Reference proteome</keyword>
<dbReference type="EC" id="1.2.1.84" evidence="4"/>
<evidence type="ECO:0000259" key="5">
    <source>
        <dbReference type="Pfam" id="PF03015"/>
    </source>
</evidence>
<keyword evidence="3 4" id="KW-0443">Lipid metabolism</keyword>
<protein>
    <recommendedName>
        <fullName evidence="4">Fatty acyl-CoA reductase</fullName>
        <ecNumber evidence="4">1.2.1.84</ecNumber>
    </recommendedName>
</protein>
<evidence type="ECO:0000259" key="6">
    <source>
        <dbReference type="Pfam" id="PF07993"/>
    </source>
</evidence>
<evidence type="ECO:0000256" key="2">
    <source>
        <dbReference type="ARBA" id="ARBA00022516"/>
    </source>
</evidence>
<comment type="function">
    <text evidence="4">Catalyzes the reduction of fatty acyl-CoA to fatty alcohols.</text>
</comment>
<evidence type="ECO:0000256" key="1">
    <source>
        <dbReference type="ARBA" id="ARBA00005928"/>
    </source>
</evidence>
<dbReference type="InterPro" id="IPR033640">
    <property type="entry name" value="FAR_C"/>
</dbReference>
<dbReference type="AlphaFoldDB" id="A0A4Y7IYB4"/>
<evidence type="ECO:0000256" key="4">
    <source>
        <dbReference type="RuleBase" id="RU363097"/>
    </source>
</evidence>
<dbReference type="InterPro" id="IPR013120">
    <property type="entry name" value="FAR_NAD-bd"/>
</dbReference>
<dbReference type="STRING" id="3469.A0A4Y7IYB4"/>
<organism evidence="7 8">
    <name type="scientific">Papaver somniferum</name>
    <name type="common">Opium poppy</name>
    <dbReference type="NCBI Taxonomy" id="3469"/>
    <lineage>
        <taxon>Eukaryota</taxon>
        <taxon>Viridiplantae</taxon>
        <taxon>Streptophyta</taxon>
        <taxon>Embryophyta</taxon>
        <taxon>Tracheophyta</taxon>
        <taxon>Spermatophyta</taxon>
        <taxon>Magnoliopsida</taxon>
        <taxon>Ranunculales</taxon>
        <taxon>Papaveraceae</taxon>
        <taxon>Papaveroideae</taxon>
        <taxon>Papaver</taxon>
    </lineage>
</organism>
<dbReference type="PANTHER" id="PTHR11011:SF99">
    <property type="entry name" value="FATTY ACYL-COA REDUCTASE 3"/>
    <property type="match status" value="1"/>
</dbReference>
<name>A0A4Y7IYB4_PAPSO</name>
<comment type="similarity">
    <text evidence="1 4">Belongs to the fatty acyl-CoA reductase family.</text>
</comment>
<dbReference type="CDD" id="cd05236">
    <property type="entry name" value="FAR-N_SDR_e"/>
    <property type="match status" value="1"/>
</dbReference>
<dbReference type="Proteomes" id="UP000316621">
    <property type="component" value="Chromosome 2"/>
</dbReference>
<feature type="domain" description="Fatty acyl-CoA reductase C-terminal" evidence="5">
    <location>
        <begin position="408"/>
        <end position="478"/>
    </location>
</feature>
<gene>
    <name evidence="7" type="ORF">C5167_021112</name>
</gene>
<accession>A0A4Y7IYB4</accession>
<keyword evidence="4" id="KW-0560">Oxidoreductase</keyword>
<dbReference type="SUPFAM" id="SSF51735">
    <property type="entry name" value="NAD(P)-binding Rossmann-fold domains"/>
    <property type="match status" value="1"/>
</dbReference>
<dbReference type="OMA" id="KYISTYY"/>
<dbReference type="Pfam" id="PF07993">
    <property type="entry name" value="NAD_binding_4"/>
    <property type="match status" value="1"/>
</dbReference>
<feature type="domain" description="Thioester reductase (TE)" evidence="6">
    <location>
        <begin position="17"/>
        <end position="321"/>
    </location>
</feature>
<dbReference type="GO" id="GO:0080019">
    <property type="term" value="F:alcohol-forming very long-chain fatty acyl-CoA reductase activity"/>
    <property type="evidence" value="ECO:0007669"/>
    <property type="project" value="InterPro"/>
</dbReference>
<dbReference type="GO" id="GO:0035336">
    <property type="term" value="P:long-chain fatty-acyl-CoA metabolic process"/>
    <property type="evidence" value="ECO:0007669"/>
    <property type="project" value="TreeGrafter"/>
</dbReference>
<comment type="catalytic activity">
    <reaction evidence="4">
        <text>a long-chain fatty acyl-CoA + 2 NADPH + 2 H(+) = a long-chain primary fatty alcohol + 2 NADP(+) + CoA</text>
        <dbReference type="Rhea" id="RHEA:52716"/>
        <dbReference type="ChEBI" id="CHEBI:15378"/>
        <dbReference type="ChEBI" id="CHEBI:57287"/>
        <dbReference type="ChEBI" id="CHEBI:57783"/>
        <dbReference type="ChEBI" id="CHEBI:58349"/>
        <dbReference type="ChEBI" id="CHEBI:77396"/>
        <dbReference type="ChEBI" id="CHEBI:83139"/>
        <dbReference type="EC" id="1.2.1.84"/>
    </reaction>
</comment>
<reference evidence="7 8" key="1">
    <citation type="journal article" date="2018" name="Science">
        <title>The opium poppy genome and morphinan production.</title>
        <authorList>
            <person name="Guo L."/>
            <person name="Winzer T."/>
            <person name="Yang X."/>
            <person name="Li Y."/>
            <person name="Ning Z."/>
            <person name="He Z."/>
            <person name="Teodor R."/>
            <person name="Lu Y."/>
            <person name="Bowser T.A."/>
            <person name="Graham I.A."/>
            <person name="Ye K."/>
        </authorList>
    </citation>
    <scope>NUCLEOTIDE SEQUENCE [LARGE SCALE GENOMIC DNA]</scope>
    <source>
        <strain evidence="8">cv. HN1</strain>
        <tissue evidence="7">Leaves</tissue>
    </source>
</reference>
<dbReference type="Pfam" id="PF03015">
    <property type="entry name" value="Sterile"/>
    <property type="match status" value="1"/>
</dbReference>
<keyword evidence="2 4" id="KW-0444">Lipid biosynthesis</keyword>
<proteinExistence type="inferred from homology"/>
<dbReference type="InterPro" id="IPR026055">
    <property type="entry name" value="FAR"/>
</dbReference>
<dbReference type="PANTHER" id="PTHR11011">
    <property type="entry name" value="MALE STERILITY PROTEIN 2-RELATED"/>
    <property type="match status" value="1"/>
</dbReference>
<dbReference type="Gramene" id="RZC52701">
    <property type="protein sequence ID" value="RZC52701"/>
    <property type="gene ID" value="C5167_021112"/>
</dbReference>
<dbReference type="InterPro" id="IPR036291">
    <property type="entry name" value="NAD(P)-bd_dom_sf"/>
</dbReference>
<evidence type="ECO:0000256" key="3">
    <source>
        <dbReference type="ARBA" id="ARBA00023098"/>
    </source>
</evidence>
<dbReference type="GO" id="GO:0102965">
    <property type="term" value="F:alcohol-forming long-chain fatty acyl-CoA reductase activity"/>
    <property type="evidence" value="ECO:0007669"/>
    <property type="project" value="UniProtKB-EC"/>
</dbReference>